<evidence type="ECO:0008006" key="4">
    <source>
        <dbReference type="Google" id="ProtNLM"/>
    </source>
</evidence>
<dbReference type="Proteomes" id="UP001233172">
    <property type="component" value="Unassembled WGS sequence"/>
</dbReference>
<gene>
    <name evidence="2" type="ORF">Bpfe_018715</name>
</gene>
<name>A0AAD8BEG1_BIOPF</name>
<keyword evidence="1" id="KW-0732">Signal</keyword>
<dbReference type="AlphaFoldDB" id="A0AAD8BEG1"/>
<reference evidence="2" key="1">
    <citation type="journal article" date="2023" name="PLoS Negl. Trop. Dis.">
        <title>A genome sequence for Biomphalaria pfeifferi, the major vector snail for the human-infecting parasite Schistosoma mansoni.</title>
        <authorList>
            <person name="Bu L."/>
            <person name="Lu L."/>
            <person name="Laidemitt M.R."/>
            <person name="Zhang S.M."/>
            <person name="Mutuku M."/>
            <person name="Mkoji G."/>
            <person name="Steinauer M."/>
            <person name="Loker E.S."/>
        </authorList>
    </citation>
    <scope>NUCLEOTIDE SEQUENCE</scope>
    <source>
        <strain evidence="2">KasaAsao</strain>
    </source>
</reference>
<evidence type="ECO:0000256" key="1">
    <source>
        <dbReference type="SAM" id="SignalP"/>
    </source>
</evidence>
<evidence type="ECO:0000313" key="3">
    <source>
        <dbReference type="Proteomes" id="UP001233172"/>
    </source>
</evidence>
<protein>
    <recommendedName>
        <fullName evidence="4">CUB domain-containing protein</fullName>
    </recommendedName>
</protein>
<comment type="caution">
    <text evidence="2">The sequence shown here is derived from an EMBL/GenBank/DDBJ whole genome shotgun (WGS) entry which is preliminary data.</text>
</comment>
<evidence type="ECO:0000313" key="2">
    <source>
        <dbReference type="EMBL" id="KAK0051945.1"/>
    </source>
</evidence>
<feature type="signal peptide" evidence="1">
    <location>
        <begin position="1"/>
        <end position="28"/>
    </location>
</feature>
<accession>A0AAD8BEG1</accession>
<sequence>MSCLYLQGTFCYLGLVPILCSLLALGDGAKNYSVDLQGHGCDTVDGHFLLPPVDLQGHGCDTYNGYFLLPPVDLKGPGCDTVNGYFPLPHLTYRDMGVTQLVAIFFYPQLTYRDLGVTQLMAIFFYPPVDLQGHGCDTVDGYFLKDKNDTAVVFSLPLSNAMPGRDRCEVLVKTEVTRKIQYVLESIKFNECGIDIYISDDKNTNHHFQCSNANIGPVFGKSTENYLRVRTRLTTSGTRHFEFKMQLKNDLGPALYVEQTATKATSSFSKLAANRQQIMTLTLITWFYV</sequence>
<reference evidence="2" key="2">
    <citation type="submission" date="2023-04" db="EMBL/GenBank/DDBJ databases">
        <authorList>
            <person name="Bu L."/>
            <person name="Lu L."/>
            <person name="Laidemitt M.R."/>
            <person name="Zhang S.M."/>
            <person name="Mutuku M."/>
            <person name="Mkoji G."/>
            <person name="Steinauer M."/>
            <person name="Loker E.S."/>
        </authorList>
    </citation>
    <scope>NUCLEOTIDE SEQUENCE</scope>
    <source>
        <strain evidence="2">KasaAsao</strain>
        <tissue evidence="2">Whole Snail</tissue>
    </source>
</reference>
<organism evidence="2 3">
    <name type="scientific">Biomphalaria pfeifferi</name>
    <name type="common">Bloodfluke planorb</name>
    <name type="synonym">Freshwater snail</name>
    <dbReference type="NCBI Taxonomy" id="112525"/>
    <lineage>
        <taxon>Eukaryota</taxon>
        <taxon>Metazoa</taxon>
        <taxon>Spiralia</taxon>
        <taxon>Lophotrochozoa</taxon>
        <taxon>Mollusca</taxon>
        <taxon>Gastropoda</taxon>
        <taxon>Heterobranchia</taxon>
        <taxon>Euthyneura</taxon>
        <taxon>Panpulmonata</taxon>
        <taxon>Hygrophila</taxon>
        <taxon>Lymnaeoidea</taxon>
        <taxon>Planorbidae</taxon>
        <taxon>Biomphalaria</taxon>
    </lineage>
</organism>
<dbReference type="EMBL" id="JASAOG010000099">
    <property type="protein sequence ID" value="KAK0051945.1"/>
    <property type="molecule type" value="Genomic_DNA"/>
</dbReference>
<proteinExistence type="predicted"/>
<keyword evidence="3" id="KW-1185">Reference proteome</keyword>
<feature type="chain" id="PRO_5042211629" description="CUB domain-containing protein" evidence="1">
    <location>
        <begin position="29"/>
        <end position="289"/>
    </location>
</feature>